<keyword evidence="1 2" id="KW-0597">Phosphoprotein</keyword>
<dbReference type="Pfam" id="PF00072">
    <property type="entry name" value="Response_reg"/>
    <property type="match status" value="1"/>
</dbReference>
<dbReference type="InterPro" id="IPR001789">
    <property type="entry name" value="Sig_transdc_resp-reg_receiver"/>
</dbReference>
<feature type="domain" description="Response regulatory" evidence="4">
    <location>
        <begin position="141"/>
        <end position="257"/>
    </location>
</feature>
<feature type="compositionally biased region" description="Low complexity" evidence="3">
    <location>
        <begin position="121"/>
        <end position="132"/>
    </location>
</feature>
<evidence type="ECO:0000256" key="1">
    <source>
        <dbReference type="ARBA" id="ARBA00022553"/>
    </source>
</evidence>
<dbReference type="InterPro" id="IPR050595">
    <property type="entry name" value="Bact_response_regulator"/>
</dbReference>
<dbReference type="RefSeq" id="WP_106891582.1">
    <property type="nucleotide sequence ID" value="NZ_CP027860.1"/>
</dbReference>
<dbReference type="KEGG" id="xba:C7S18_10820"/>
<evidence type="ECO:0000313" key="6">
    <source>
        <dbReference type="Proteomes" id="UP000241074"/>
    </source>
</evidence>
<dbReference type="PANTHER" id="PTHR44591">
    <property type="entry name" value="STRESS RESPONSE REGULATOR PROTEIN 1"/>
    <property type="match status" value="1"/>
</dbReference>
<dbReference type="Gene3D" id="3.40.50.2300">
    <property type="match status" value="1"/>
</dbReference>
<dbReference type="PROSITE" id="PS50110">
    <property type="entry name" value="RESPONSE_REGULATORY"/>
    <property type="match status" value="1"/>
</dbReference>
<dbReference type="PANTHER" id="PTHR44591:SF3">
    <property type="entry name" value="RESPONSE REGULATORY DOMAIN-CONTAINING PROTEIN"/>
    <property type="match status" value="1"/>
</dbReference>
<feature type="region of interest" description="Disordered" evidence="3">
    <location>
        <begin position="116"/>
        <end position="135"/>
    </location>
</feature>
<dbReference type="Proteomes" id="UP000241074">
    <property type="component" value="Chromosome"/>
</dbReference>
<reference evidence="5 6" key="2">
    <citation type="submission" date="2018-03" db="EMBL/GenBank/DDBJ databases">
        <authorList>
            <person name="Keele B.F."/>
        </authorList>
    </citation>
    <scope>NUCLEOTIDE SEQUENCE [LARGE SCALE GENOMIC DNA]</scope>
    <source>
        <strain evidence="5 6">D13</strain>
    </source>
</reference>
<dbReference type="CDD" id="cd00156">
    <property type="entry name" value="REC"/>
    <property type="match status" value="1"/>
</dbReference>
<protein>
    <recommendedName>
        <fullName evidence="4">Response regulatory domain-containing protein</fullName>
    </recommendedName>
</protein>
<gene>
    <name evidence="5" type="ORF">C7S18_10820</name>
</gene>
<organism evidence="5 6">
    <name type="scientific">Ahniella affigens</name>
    <dbReference type="NCBI Taxonomy" id="2021234"/>
    <lineage>
        <taxon>Bacteria</taxon>
        <taxon>Pseudomonadati</taxon>
        <taxon>Pseudomonadota</taxon>
        <taxon>Gammaproteobacteria</taxon>
        <taxon>Lysobacterales</taxon>
        <taxon>Rhodanobacteraceae</taxon>
        <taxon>Ahniella</taxon>
    </lineage>
</organism>
<dbReference type="SUPFAM" id="SSF52172">
    <property type="entry name" value="CheY-like"/>
    <property type="match status" value="1"/>
</dbReference>
<evidence type="ECO:0000256" key="2">
    <source>
        <dbReference type="PROSITE-ProRule" id="PRU00169"/>
    </source>
</evidence>
<accession>A0A2P1PS60</accession>
<evidence type="ECO:0000256" key="3">
    <source>
        <dbReference type="SAM" id="MobiDB-lite"/>
    </source>
</evidence>
<name>A0A2P1PS60_9GAMM</name>
<evidence type="ECO:0000259" key="4">
    <source>
        <dbReference type="PROSITE" id="PS50110"/>
    </source>
</evidence>
<dbReference type="InterPro" id="IPR011006">
    <property type="entry name" value="CheY-like_superfamily"/>
</dbReference>
<sequence>MWRLAVHPIGFPERLRKVIEVVIAQAFVVDWQISLWSQEPGRRADVLVVLVGDRWPIGMPVPIPDLAPKLTAVLQVADDDQLRGHPLSIARHALFSQLTQTLVMVAELSRQHQGRIPSTPIASADSDRSAISNPKQPGTRLALVVDQHAQAQQLISAELAPMGFQVLTASNADQALELARSRTVTLAVIDTDLPGAIDGITLGSLLRERAAPPVSVLMLTNHGGNRERLRALVSGTQAFLVKPVDRLLFRTEIHRLLALARTGPVAEAVH</sequence>
<evidence type="ECO:0000313" key="5">
    <source>
        <dbReference type="EMBL" id="AVP97662.1"/>
    </source>
</evidence>
<feature type="modified residue" description="4-aspartylphosphate" evidence="2">
    <location>
        <position position="190"/>
    </location>
</feature>
<reference evidence="5 6" key="1">
    <citation type="submission" date="2018-03" db="EMBL/GenBank/DDBJ databases">
        <title>Ahniella affigens gen. nov., sp. nov., a gammaproteobacterium isolated from sandy soil near a stream.</title>
        <authorList>
            <person name="Ko Y."/>
            <person name="Kim J.-H."/>
        </authorList>
    </citation>
    <scope>NUCLEOTIDE SEQUENCE [LARGE SCALE GENOMIC DNA]</scope>
    <source>
        <strain evidence="5 6">D13</strain>
    </source>
</reference>
<proteinExistence type="predicted"/>
<dbReference type="OrthoDB" id="9802426at2"/>
<keyword evidence="6" id="KW-1185">Reference proteome</keyword>
<dbReference type="AlphaFoldDB" id="A0A2P1PS60"/>
<dbReference type="GO" id="GO:0000160">
    <property type="term" value="P:phosphorelay signal transduction system"/>
    <property type="evidence" value="ECO:0007669"/>
    <property type="project" value="InterPro"/>
</dbReference>
<dbReference type="SMART" id="SM00448">
    <property type="entry name" value="REC"/>
    <property type="match status" value="1"/>
</dbReference>
<dbReference type="EMBL" id="CP027860">
    <property type="protein sequence ID" value="AVP97662.1"/>
    <property type="molecule type" value="Genomic_DNA"/>
</dbReference>